<dbReference type="SUPFAM" id="SSF53098">
    <property type="entry name" value="Ribonuclease H-like"/>
    <property type="match status" value="1"/>
</dbReference>
<dbReference type="InterPro" id="IPR012337">
    <property type="entry name" value="RNaseH-like_sf"/>
</dbReference>
<evidence type="ECO:0000256" key="1">
    <source>
        <dbReference type="ARBA" id="ARBA00022722"/>
    </source>
</evidence>
<comment type="caution">
    <text evidence="5">The sequence shown here is derived from an EMBL/GenBank/DDBJ whole genome shotgun (WGS) entry which is preliminary data.</text>
</comment>
<dbReference type="Proteomes" id="UP001201549">
    <property type="component" value="Unassembled WGS sequence"/>
</dbReference>
<name>A0ABT2FKP3_9GAMM</name>
<keyword evidence="3 5" id="KW-0269">Exonuclease</keyword>
<keyword evidence="2" id="KW-0378">Hydrolase</keyword>
<reference evidence="6" key="1">
    <citation type="submission" date="2023-07" db="EMBL/GenBank/DDBJ databases">
        <title>Shewanella mangrovi sp. nov., an acetaldehyde- degrading bacterium isolated from mangrove sediment.</title>
        <authorList>
            <person name="Liu Y."/>
        </authorList>
    </citation>
    <scope>NUCLEOTIDE SEQUENCE [LARGE SCALE GENOMIC DNA]</scope>
    <source>
        <strain evidence="6">C32</strain>
    </source>
</reference>
<keyword evidence="1" id="KW-0540">Nuclease</keyword>
<sequence>MASRWHRWRLQYQLWRADDGLADYLSALQPLLQQSSLEHVPLVALDLEMTGLNAQHDQIISVGLIPIERGRLLLAKAQHRLVCIDGSVGQSATIHGIVDQQLQASTLTQQEMLIWLLQMTYGKLMIFHHGMLDIAFLSRLSQQVYQRPLHVPVIDTLQIEQRRLMRDRHVIEQGSLRLHACRKRYHLPLYAAHNALIDATACGELFLAQTAFSHWSKQPLDDYLFWF</sequence>
<dbReference type="PANTHER" id="PTHR30231">
    <property type="entry name" value="DNA POLYMERASE III SUBUNIT EPSILON"/>
    <property type="match status" value="1"/>
</dbReference>
<evidence type="ECO:0000259" key="4">
    <source>
        <dbReference type="SMART" id="SM00479"/>
    </source>
</evidence>
<evidence type="ECO:0000256" key="2">
    <source>
        <dbReference type="ARBA" id="ARBA00022801"/>
    </source>
</evidence>
<keyword evidence="6" id="KW-1185">Reference proteome</keyword>
<evidence type="ECO:0000256" key="3">
    <source>
        <dbReference type="ARBA" id="ARBA00022839"/>
    </source>
</evidence>
<proteinExistence type="predicted"/>
<dbReference type="RefSeq" id="WP_238895971.1">
    <property type="nucleotide sequence ID" value="NZ_JAKOGG010000005.1"/>
</dbReference>
<evidence type="ECO:0000313" key="6">
    <source>
        <dbReference type="Proteomes" id="UP001201549"/>
    </source>
</evidence>
<protein>
    <submittedName>
        <fullName evidence="5">Exonuclease domain-containing protein</fullName>
    </submittedName>
</protein>
<dbReference type="InterPro" id="IPR036397">
    <property type="entry name" value="RNaseH_sf"/>
</dbReference>
<dbReference type="CDD" id="cd06127">
    <property type="entry name" value="DEDDh"/>
    <property type="match status" value="1"/>
</dbReference>
<dbReference type="Gene3D" id="3.30.420.10">
    <property type="entry name" value="Ribonuclease H-like superfamily/Ribonuclease H"/>
    <property type="match status" value="1"/>
</dbReference>
<dbReference type="PANTHER" id="PTHR30231:SF4">
    <property type="entry name" value="PROTEIN NEN2"/>
    <property type="match status" value="1"/>
</dbReference>
<accession>A0ABT2FKP3</accession>
<dbReference type="Pfam" id="PF00929">
    <property type="entry name" value="RNase_T"/>
    <property type="match status" value="1"/>
</dbReference>
<organism evidence="5 6">
    <name type="scientific">Shewanella electrica</name>
    <dbReference type="NCBI Taxonomy" id="515560"/>
    <lineage>
        <taxon>Bacteria</taxon>
        <taxon>Pseudomonadati</taxon>
        <taxon>Pseudomonadota</taxon>
        <taxon>Gammaproteobacteria</taxon>
        <taxon>Alteromonadales</taxon>
        <taxon>Shewanellaceae</taxon>
        <taxon>Shewanella</taxon>
    </lineage>
</organism>
<feature type="domain" description="Exonuclease" evidence="4">
    <location>
        <begin position="41"/>
        <end position="215"/>
    </location>
</feature>
<evidence type="ECO:0000313" key="5">
    <source>
        <dbReference type="EMBL" id="MCS4556566.1"/>
    </source>
</evidence>
<gene>
    <name evidence="5" type="ORF">L9G74_08960</name>
</gene>
<dbReference type="GO" id="GO:0004527">
    <property type="term" value="F:exonuclease activity"/>
    <property type="evidence" value="ECO:0007669"/>
    <property type="project" value="UniProtKB-KW"/>
</dbReference>
<dbReference type="InterPro" id="IPR013520">
    <property type="entry name" value="Ribonucl_H"/>
</dbReference>
<dbReference type="EMBL" id="JAKOGG010000005">
    <property type="protein sequence ID" value="MCS4556566.1"/>
    <property type="molecule type" value="Genomic_DNA"/>
</dbReference>
<dbReference type="SMART" id="SM00479">
    <property type="entry name" value="EXOIII"/>
    <property type="match status" value="1"/>
</dbReference>